<sequence length="123" mass="13384">MGLGLGLQLQHLASVCGWSIIKIHKTVSQSVHPPPKAAQDEGFVWSNLAKLFLLLVQLLTATTTLTRFDQDLPAFIISDGNVVVLLPVSKICIYVQTTVIPLIMIITVAYMKEAALACLLRGE</sequence>
<evidence type="ECO:0000313" key="2">
    <source>
        <dbReference type="Proteomes" id="UP001154282"/>
    </source>
</evidence>
<accession>A0AAV0JMT7</accession>
<comment type="caution">
    <text evidence="1">The sequence shown here is derived from an EMBL/GenBank/DDBJ whole genome shotgun (WGS) entry which is preliminary data.</text>
</comment>
<keyword evidence="2" id="KW-1185">Reference proteome</keyword>
<dbReference type="EMBL" id="CAMGYJ010000005">
    <property type="protein sequence ID" value="CAI0411262.1"/>
    <property type="molecule type" value="Genomic_DNA"/>
</dbReference>
<name>A0AAV0JMT7_9ROSI</name>
<protein>
    <submittedName>
        <fullName evidence="1">Uncharacterized protein</fullName>
    </submittedName>
</protein>
<reference evidence="1" key="1">
    <citation type="submission" date="2022-08" db="EMBL/GenBank/DDBJ databases">
        <authorList>
            <person name="Gutierrez-Valencia J."/>
        </authorList>
    </citation>
    <scope>NUCLEOTIDE SEQUENCE</scope>
</reference>
<organism evidence="1 2">
    <name type="scientific">Linum tenue</name>
    <dbReference type="NCBI Taxonomy" id="586396"/>
    <lineage>
        <taxon>Eukaryota</taxon>
        <taxon>Viridiplantae</taxon>
        <taxon>Streptophyta</taxon>
        <taxon>Embryophyta</taxon>
        <taxon>Tracheophyta</taxon>
        <taxon>Spermatophyta</taxon>
        <taxon>Magnoliopsida</taxon>
        <taxon>eudicotyledons</taxon>
        <taxon>Gunneridae</taxon>
        <taxon>Pentapetalae</taxon>
        <taxon>rosids</taxon>
        <taxon>fabids</taxon>
        <taxon>Malpighiales</taxon>
        <taxon>Linaceae</taxon>
        <taxon>Linum</taxon>
    </lineage>
</organism>
<dbReference type="AlphaFoldDB" id="A0AAV0JMT7"/>
<dbReference type="Proteomes" id="UP001154282">
    <property type="component" value="Unassembled WGS sequence"/>
</dbReference>
<evidence type="ECO:0000313" key="1">
    <source>
        <dbReference type="EMBL" id="CAI0411262.1"/>
    </source>
</evidence>
<gene>
    <name evidence="1" type="ORF">LITE_LOCUS15089</name>
</gene>
<proteinExistence type="predicted"/>